<dbReference type="GO" id="GO:0008173">
    <property type="term" value="F:RNA methyltransferase activity"/>
    <property type="evidence" value="ECO:0007669"/>
    <property type="project" value="InterPro"/>
</dbReference>
<dbReference type="Proteomes" id="UP000186141">
    <property type="component" value="Unassembled WGS sequence"/>
</dbReference>
<comment type="similarity">
    <text evidence="5">Belongs to the class I-like SAM-binding methyltransferase superfamily. RsmB/NOP family.</text>
</comment>
<protein>
    <submittedName>
        <fullName evidence="7">16S rRNA (Cytosine967-C5)-methyltransferase</fullName>
    </submittedName>
</protein>
<dbReference type="PANTHER" id="PTHR22807">
    <property type="entry name" value="NOP2 YEAST -RELATED NOL1/NOP2/FMU SUN DOMAIN-CONTAINING"/>
    <property type="match status" value="1"/>
</dbReference>
<accession>A0A1N7QN39</accession>
<dbReference type="AlphaFoldDB" id="A0A1N7QN39"/>
<keyword evidence="4 5" id="KW-0694">RNA-binding</keyword>
<keyword evidence="2 5" id="KW-0808">Transferase</keyword>
<feature type="binding site" evidence="5">
    <location>
        <position position="284"/>
    </location>
    <ligand>
        <name>S-adenosyl-L-methionine</name>
        <dbReference type="ChEBI" id="CHEBI:59789"/>
    </ligand>
</feature>
<dbReference type="OrthoDB" id="9810297at2"/>
<dbReference type="InterPro" id="IPR029063">
    <property type="entry name" value="SAM-dependent_MTases_sf"/>
</dbReference>
<evidence type="ECO:0000256" key="5">
    <source>
        <dbReference type="PROSITE-ProRule" id="PRU01023"/>
    </source>
</evidence>
<dbReference type="SUPFAM" id="SSF53335">
    <property type="entry name" value="S-adenosyl-L-methionine-dependent methyltransferases"/>
    <property type="match status" value="1"/>
</dbReference>
<evidence type="ECO:0000256" key="2">
    <source>
        <dbReference type="ARBA" id="ARBA00022679"/>
    </source>
</evidence>
<dbReference type="InterPro" id="IPR001678">
    <property type="entry name" value="MeTrfase_RsmB-F_NOP2_dom"/>
</dbReference>
<dbReference type="InterPro" id="IPR049560">
    <property type="entry name" value="MeTrfase_RsmB-F_NOP2_cat"/>
</dbReference>
<reference evidence="7 8" key="1">
    <citation type="submission" date="2017-01" db="EMBL/GenBank/DDBJ databases">
        <authorList>
            <person name="Mah S.A."/>
            <person name="Swanson W.J."/>
            <person name="Moy G.W."/>
            <person name="Vacquier V.D."/>
        </authorList>
    </citation>
    <scope>NUCLEOTIDE SEQUENCE [LARGE SCALE GENOMIC DNA]</scope>
    <source>
        <strain evidence="7 8">DSM 26375</strain>
    </source>
</reference>
<dbReference type="STRING" id="1086013.SAMN05421774_11629"/>
<name>A0A1N7QN39_9RHOB</name>
<keyword evidence="3 5" id="KW-0949">S-adenosyl-L-methionine</keyword>
<evidence type="ECO:0000256" key="4">
    <source>
        <dbReference type="ARBA" id="ARBA00022884"/>
    </source>
</evidence>
<feature type="binding site" evidence="5">
    <location>
        <position position="246"/>
    </location>
    <ligand>
        <name>S-adenosyl-L-methionine</name>
        <dbReference type="ChEBI" id="CHEBI:59789"/>
    </ligand>
</feature>
<dbReference type="Gene3D" id="3.40.50.150">
    <property type="entry name" value="Vaccinia Virus protein VP39"/>
    <property type="match status" value="1"/>
</dbReference>
<dbReference type="PANTHER" id="PTHR22807:SF53">
    <property type="entry name" value="RIBOSOMAL RNA SMALL SUBUNIT METHYLTRANSFERASE B-RELATED"/>
    <property type="match status" value="1"/>
</dbReference>
<evidence type="ECO:0000256" key="3">
    <source>
        <dbReference type="ARBA" id="ARBA00022691"/>
    </source>
</evidence>
<evidence type="ECO:0000313" key="8">
    <source>
        <dbReference type="Proteomes" id="UP000186141"/>
    </source>
</evidence>
<dbReference type="Gene3D" id="3.30.70.1170">
    <property type="entry name" value="Sun protein, domain 3"/>
    <property type="match status" value="1"/>
</dbReference>
<dbReference type="PROSITE" id="PS51686">
    <property type="entry name" value="SAM_MT_RSMB_NOP"/>
    <property type="match status" value="1"/>
</dbReference>
<dbReference type="GO" id="GO:0001510">
    <property type="term" value="P:RNA methylation"/>
    <property type="evidence" value="ECO:0007669"/>
    <property type="project" value="InterPro"/>
</dbReference>
<comment type="caution">
    <text evidence="5">Lacks conserved residue(s) required for the propagation of feature annotation.</text>
</comment>
<dbReference type="InterPro" id="IPR023267">
    <property type="entry name" value="RCMT"/>
</dbReference>
<dbReference type="RefSeq" id="WP_076534334.1">
    <property type="nucleotide sequence ID" value="NZ_BMEH01000015.1"/>
</dbReference>
<dbReference type="EMBL" id="FTOT01000016">
    <property type="protein sequence ID" value="SIT24199.1"/>
    <property type="molecule type" value="Genomic_DNA"/>
</dbReference>
<dbReference type="GO" id="GO:0003723">
    <property type="term" value="F:RNA binding"/>
    <property type="evidence" value="ECO:0007669"/>
    <property type="project" value="UniProtKB-UniRule"/>
</dbReference>
<evidence type="ECO:0000256" key="1">
    <source>
        <dbReference type="ARBA" id="ARBA00022603"/>
    </source>
</evidence>
<evidence type="ECO:0000259" key="6">
    <source>
        <dbReference type="PROSITE" id="PS51686"/>
    </source>
</evidence>
<proteinExistence type="inferred from homology"/>
<keyword evidence="1 5" id="KW-0489">Methyltransferase</keyword>
<dbReference type="Pfam" id="PF01189">
    <property type="entry name" value="Methyltr_RsmB-F"/>
    <property type="match status" value="1"/>
</dbReference>
<dbReference type="Pfam" id="PF22458">
    <property type="entry name" value="RsmF-B_ferredox"/>
    <property type="match status" value="1"/>
</dbReference>
<gene>
    <name evidence="7" type="ORF">SAMN05421774_11629</name>
</gene>
<feature type="active site" description="Nucleophile" evidence="5">
    <location>
        <position position="337"/>
    </location>
</feature>
<dbReference type="PRINTS" id="PR02008">
    <property type="entry name" value="RCMTFAMILY"/>
</dbReference>
<keyword evidence="8" id="KW-1185">Reference proteome</keyword>
<dbReference type="InterPro" id="IPR054728">
    <property type="entry name" value="RsmB-like_ferredoxin"/>
</dbReference>
<evidence type="ECO:0000313" key="7">
    <source>
        <dbReference type="EMBL" id="SIT24199.1"/>
    </source>
</evidence>
<feature type="domain" description="SAM-dependent MTase RsmB/NOP-type" evidence="6">
    <location>
        <begin position="133"/>
        <end position="382"/>
    </location>
</feature>
<sequence length="382" mass="39810">MTPGARVAAAIAVLDRIVAGEAAEKALVNWARSSRFAGSADRAAVRDHVFDALRRMRSAAALGGAGTGRGLMLGVLRGQGVDPSTLFTGEGHAPAPVASDERPRPMTDLEALDCPDWLAPQMRESLGGNFAAVMQAMQARAPVFLRVNLRKATVPQAQTVLRAEGIETHPHPLATPALEVVAGARRIAGSAAYREGLVELQDAASQAVVQALPLADGMRVLDYCAGGGGKSLAMAALARLDLSAHDVDPRRMVDLPARAARAGVPVRTVQTAALAAGHDLVLADAPCSGSGAWRRSPEARWRLDAARLSALVATQAAVLDAAAAQVAPGGWLAYATCSVLECENGAAVAAFLARSPRFRMQRDMRLTPLDGGDGFYLALLRG</sequence>
<organism evidence="7 8">
    <name type="scientific">Gemmobacter megaterium</name>
    <dbReference type="NCBI Taxonomy" id="1086013"/>
    <lineage>
        <taxon>Bacteria</taxon>
        <taxon>Pseudomonadati</taxon>
        <taxon>Pseudomonadota</taxon>
        <taxon>Alphaproteobacteria</taxon>
        <taxon>Rhodobacterales</taxon>
        <taxon>Paracoccaceae</taxon>
        <taxon>Gemmobacter</taxon>
    </lineage>
</organism>